<dbReference type="OrthoDB" id="330499at2759"/>
<name>A0A813N372_9BILA</name>
<evidence type="ECO:0000313" key="3">
    <source>
        <dbReference type="EMBL" id="CAF0732743.1"/>
    </source>
</evidence>
<evidence type="ECO:0000256" key="1">
    <source>
        <dbReference type="SAM" id="Phobius"/>
    </source>
</evidence>
<dbReference type="Proteomes" id="UP000663879">
    <property type="component" value="Unassembled WGS sequence"/>
</dbReference>
<reference evidence="3" key="1">
    <citation type="submission" date="2021-02" db="EMBL/GenBank/DDBJ databases">
        <authorList>
            <person name="Nowell W R."/>
        </authorList>
    </citation>
    <scope>NUCLEOTIDE SEQUENCE</scope>
    <source>
        <strain evidence="3">Ploen Becks lab</strain>
    </source>
</reference>
<protein>
    <recommendedName>
        <fullName evidence="2">DUF7164 domain-containing protein</fullName>
    </recommendedName>
</protein>
<evidence type="ECO:0000313" key="4">
    <source>
        <dbReference type="Proteomes" id="UP000663879"/>
    </source>
</evidence>
<keyword evidence="4" id="KW-1185">Reference proteome</keyword>
<keyword evidence="1" id="KW-0812">Transmembrane</keyword>
<keyword evidence="1" id="KW-0472">Membrane</keyword>
<feature type="transmembrane region" description="Helical" evidence="1">
    <location>
        <begin position="7"/>
        <end position="30"/>
    </location>
</feature>
<proteinExistence type="predicted"/>
<accession>A0A813N372</accession>
<dbReference type="AlphaFoldDB" id="A0A813N372"/>
<comment type="caution">
    <text evidence="3">The sequence shown here is derived from an EMBL/GenBank/DDBJ whole genome shotgun (WGS) entry which is preliminary data.</text>
</comment>
<organism evidence="3 4">
    <name type="scientific">Brachionus calyciflorus</name>
    <dbReference type="NCBI Taxonomy" id="104777"/>
    <lineage>
        <taxon>Eukaryota</taxon>
        <taxon>Metazoa</taxon>
        <taxon>Spiralia</taxon>
        <taxon>Gnathifera</taxon>
        <taxon>Rotifera</taxon>
        <taxon>Eurotatoria</taxon>
        <taxon>Monogononta</taxon>
        <taxon>Pseudotrocha</taxon>
        <taxon>Ploima</taxon>
        <taxon>Brachionidae</taxon>
        <taxon>Brachionus</taxon>
    </lineage>
</organism>
<keyword evidence="1" id="KW-1133">Transmembrane helix</keyword>
<sequence length="519" mass="60628">MKKLTYILAFLLLIYILFIGLISLLSSIIFKSYVQPEIENERILLKESLFKELSGLKSKLGDLNTKLDEKRSFISVEKIDEAKPNEEESIKEEKQSNHDYLSRFDFFLNCKNNINPWKPDGNLPNYDPTKYNDPAPNSTHETRITRAILLYFPIEKLDGFKHELKWLYRSWINMQTYEPKKWRTDLIIFIDTENSAYKNPDLFLNDLNCKVENKRKLPEDKPMCTLIPYKALAARNLPKSKKEFDYHFLLDKVNIYSDEQEQLKEFYSLLNANLLSYNYLDSILMAFEGYAYFKSAGYDYLIRSDMDTFLTPMFADWLPVHCNDFVVGGGGYSSEFNRKRFRRIAQNLGLNYPDAGGLGSTWYSTPDQFRLVSYLTLFGMGYLANEEFSEPERQGKVGTILWPDWHYGVLLLYGQNIALNHLIGSKQLSIVKLNELIDYPTANTQSIFKKLHLHVYHGEDMFSKFLFSLGRYDNQTISENDPNASQVKFYALRMALESKRLALKDLNKKLQDDVLVHKI</sequence>
<dbReference type="InterPro" id="IPR055588">
    <property type="entry name" value="DUF7164"/>
</dbReference>
<gene>
    <name evidence="3" type="ORF">OXX778_LOCUS2943</name>
</gene>
<dbReference type="Pfam" id="PF23741">
    <property type="entry name" value="DUF7164"/>
    <property type="match status" value="1"/>
</dbReference>
<feature type="domain" description="DUF7164" evidence="2">
    <location>
        <begin position="141"/>
        <end position="512"/>
    </location>
</feature>
<dbReference type="EMBL" id="CAJNOC010000246">
    <property type="protein sequence ID" value="CAF0732743.1"/>
    <property type="molecule type" value="Genomic_DNA"/>
</dbReference>
<evidence type="ECO:0000259" key="2">
    <source>
        <dbReference type="Pfam" id="PF23741"/>
    </source>
</evidence>